<keyword evidence="3" id="KW-0408">Iron</keyword>
<evidence type="ECO:0000259" key="6">
    <source>
        <dbReference type="Pfam" id="PF13186"/>
    </source>
</evidence>
<evidence type="ECO:0000256" key="4">
    <source>
        <dbReference type="ARBA" id="ARBA00023014"/>
    </source>
</evidence>
<sequence>MSVRFHNFGGALGWNLQKHFPRLSSESYLKLQFLTRNKLQEQYIQYFLNAEETPQPLVVNLETINRCNSTCSFCTANKNAEKRPYKRMDEDLFYSIIDQLHDWGYKGHLTLYGNNEPFLDTRIVEFHKYCREQLPDSYIFLSSNGLLLTIDKVKEIIPYVNQLIINNYCRDMKLHDNVQEIYDYAKSHPDEFKDVELLIQMRYMDAVLTNRAGSAPNKQNTQKIIKETCLMPYTDMFIFPDGRMGICCCDNFEATTLADLTKTPLKEAWSSEEYRKLRQAIKTSRSDYQFCKYCDFIDAGLRMDMVDDTLKHRAANHGARQSLFRKK</sequence>
<dbReference type="EMBL" id="JAOQKJ010000001">
    <property type="protein sequence ID" value="MCU6743014.1"/>
    <property type="molecule type" value="Genomic_DNA"/>
</dbReference>
<dbReference type="InterPro" id="IPR013785">
    <property type="entry name" value="Aldolase_TIM"/>
</dbReference>
<dbReference type="CDD" id="cd01335">
    <property type="entry name" value="Radical_SAM"/>
    <property type="match status" value="1"/>
</dbReference>
<evidence type="ECO:0000259" key="5">
    <source>
        <dbReference type="Pfam" id="PF04055"/>
    </source>
</evidence>
<evidence type="ECO:0000256" key="2">
    <source>
        <dbReference type="ARBA" id="ARBA00022723"/>
    </source>
</evidence>
<evidence type="ECO:0000256" key="1">
    <source>
        <dbReference type="ARBA" id="ARBA00022691"/>
    </source>
</evidence>
<dbReference type="CDD" id="cd21109">
    <property type="entry name" value="SPASM"/>
    <property type="match status" value="1"/>
</dbReference>
<dbReference type="PANTHER" id="PTHR11228:SF7">
    <property type="entry name" value="PQQA PEPTIDE CYCLASE"/>
    <property type="match status" value="1"/>
</dbReference>
<protein>
    <submittedName>
        <fullName evidence="7">SPASM domain-containing protein</fullName>
    </submittedName>
</protein>
<dbReference type="RefSeq" id="WP_118798294.1">
    <property type="nucleotide sequence ID" value="NZ_JAOQKJ010000001.1"/>
</dbReference>
<feature type="domain" description="Radical SAM core" evidence="5">
    <location>
        <begin position="62"/>
        <end position="159"/>
    </location>
</feature>
<accession>A0ABT2SYC9</accession>
<dbReference type="Gene3D" id="3.20.20.70">
    <property type="entry name" value="Aldolase class I"/>
    <property type="match status" value="1"/>
</dbReference>
<comment type="caution">
    <text evidence="7">The sequence shown here is derived from an EMBL/GenBank/DDBJ whole genome shotgun (WGS) entry which is preliminary data.</text>
</comment>
<dbReference type="InterPro" id="IPR058240">
    <property type="entry name" value="rSAM_sf"/>
</dbReference>
<keyword evidence="4" id="KW-0411">Iron-sulfur</keyword>
<reference evidence="7 8" key="1">
    <citation type="journal article" date="2021" name="ISME Commun">
        <title>Automated analysis of genomic sequences facilitates high-throughput and comprehensive description of bacteria.</title>
        <authorList>
            <person name="Hitch T.C.A."/>
        </authorList>
    </citation>
    <scope>NUCLEOTIDE SEQUENCE [LARGE SCALE GENOMIC DNA]</scope>
    <source>
        <strain evidence="7 8">Sanger_18</strain>
    </source>
</reference>
<organism evidence="7 8">
    <name type="scientific">Suilimivivens aceti</name>
    <dbReference type="NCBI Taxonomy" id="2981774"/>
    <lineage>
        <taxon>Bacteria</taxon>
        <taxon>Bacillati</taxon>
        <taxon>Bacillota</taxon>
        <taxon>Clostridia</taxon>
        <taxon>Lachnospirales</taxon>
        <taxon>Lachnospiraceae</taxon>
        <taxon>Suilimivivens</taxon>
    </lineage>
</organism>
<dbReference type="InterPro" id="IPR007197">
    <property type="entry name" value="rSAM"/>
</dbReference>
<dbReference type="Pfam" id="PF04055">
    <property type="entry name" value="Radical_SAM"/>
    <property type="match status" value="1"/>
</dbReference>
<dbReference type="SFLD" id="SFLDS00029">
    <property type="entry name" value="Radical_SAM"/>
    <property type="match status" value="1"/>
</dbReference>
<evidence type="ECO:0000256" key="3">
    <source>
        <dbReference type="ARBA" id="ARBA00023004"/>
    </source>
</evidence>
<proteinExistence type="predicted"/>
<keyword evidence="2" id="KW-0479">Metal-binding</keyword>
<feature type="domain" description="4Fe4S-binding SPASM" evidence="6">
    <location>
        <begin position="229"/>
        <end position="295"/>
    </location>
</feature>
<dbReference type="InterPro" id="IPR050377">
    <property type="entry name" value="Radical_SAM_PqqE_MftC-like"/>
</dbReference>
<name>A0ABT2SYC9_9FIRM</name>
<keyword evidence="1" id="KW-0949">S-adenosyl-L-methionine</keyword>
<dbReference type="InterPro" id="IPR023885">
    <property type="entry name" value="4Fe4S-binding_SPASM_dom"/>
</dbReference>
<dbReference type="Pfam" id="PF13186">
    <property type="entry name" value="SPASM"/>
    <property type="match status" value="1"/>
</dbReference>
<dbReference type="PANTHER" id="PTHR11228">
    <property type="entry name" value="RADICAL SAM DOMAIN PROTEIN"/>
    <property type="match status" value="1"/>
</dbReference>
<gene>
    <name evidence="7" type="ORF">OCV77_00600</name>
</gene>
<keyword evidence="8" id="KW-1185">Reference proteome</keyword>
<dbReference type="Proteomes" id="UP001652432">
    <property type="component" value="Unassembled WGS sequence"/>
</dbReference>
<dbReference type="SUPFAM" id="SSF102114">
    <property type="entry name" value="Radical SAM enzymes"/>
    <property type="match status" value="1"/>
</dbReference>
<evidence type="ECO:0000313" key="7">
    <source>
        <dbReference type="EMBL" id="MCU6743014.1"/>
    </source>
</evidence>
<evidence type="ECO:0000313" key="8">
    <source>
        <dbReference type="Proteomes" id="UP001652432"/>
    </source>
</evidence>